<accession>A0A397V419</accession>
<name>A0A397V419_9GLOM</name>
<keyword evidence="2" id="KW-1185">Reference proteome</keyword>
<gene>
    <name evidence="1" type="ORF">C2G38_2190913</name>
</gene>
<evidence type="ECO:0000313" key="2">
    <source>
        <dbReference type="Proteomes" id="UP000266673"/>
    </source>
</evidence>
<dbReference type="EMBL" id="QKWP01000702">
    <property type="protein sequence ID" value="RIB16107.1"/>
    <property type="molecule type" value="Genomic_DNA"/>
</dbReference>
<sequence>MALNKFNKKELLNIESQSENFETTNNNFKEIDNEFEYDDNVYYSGEHELVCKLYLGEVQEENCQEI</sequence>
<comment type="caution">
    <text evidence="1">The sequence shown here is derived from an EMBL/GenBank/DDBJ whole genome shotgun (WGS) entry which is preliminary data.</text>
</comment>
<protein>
    <submittedName>
        <fullName evidence="1">Uncharacterized protein</fullName>
    </submittedName>
</protein>
<dbReference type="AlphaFoldDB" id="A0A397V419"/>
<reference evidence="1 2" key="1">
    <citation type="submission" date="2018-06" db="EMBL/GenBank/DDBJ databases">
        <title>Comparative genomics reveals the genomic features of Rhizophagus irregularis, R. cerebriforme, R. diaphanum and Gigaspora rosea, and their symbiotic lifestyle signature.</title>
        <authorList>
            <person name="Morin E."/>
            <person name="San Clemente H."/>
            <person name="Chen E.C.H."/>
            <person name="De La Providencia I."/>
            <person name="Hainaut M."/>
            <person name="Kuo A."/>
            <person name="Kohler A."/>
            <person name="Murat C."/>
            <person name="Tang N."/>
            <person name="Roy S."/>
            <person name="Loubradou J."/>
            <person name="Henrissat B."/>
            <person name="Grigoriev I.V."/>
            <person name="Corradi N."/>
            <person name="Roux C."/>
            <person name="Martin F.M."/>
        </authorList>
    </citation>
    <scope>NUCLEOTIDE SEQUENCE [LARGE SCALE GENOMIC DNA]</scope>
    <source>
        <strain evidence="1 2">DAOM 194757</strain>
    </source>
</reference>
<evidence type="ECO:0000313" key="1">
    <source>
        <dbReference type="EMBL" id="RIB16107.1"/>
    </source>
</evidence>
<organism evidence="1 2">
    <name type="scientific">Gigaspora rosea</name>
    <dbReference type="NCBI Taxonomy" id="44941"/>
    <lineage>
        <taxon>Eukaryota</taxon>
        <taxon>Fungi</taxon>
        <taxon>Fungi incertae sedis</taxon>
        <taxon>Mucoromycota</taxon>
        <taxon>Glomeromycotina</taxon>
        <taxon>Glomeromycetes</taxon>
        <taxon>Diversisporales</taxon>
        <taxon>Gigasporaceae</taxon>
        <taxon>Gigaspora</taxon>
    </lineage>
</organism>
<dbReference type="Proteomes" id="UP000266673">
    <property type="component" value="Unassembled WGS sequence"/>
</dbReference>
<proteinExistence type="predicted"/>